<dbReference type="SUPFAM" id="SSF46689">
    <property type="entry name" value="Homeodomain-like"/>
    <property type="match status" value="1"/>
</dbReference>
<evidence type="ECO:0000313" key="7">
    <source>
        <dbReference type="EMBL" id="VVA94443.1"/>
    </source>
</evidence>
<keyword evidence="4" id="KW-0539">Nucleus</keyword>
<evidence type="ECO:0000256" key="1">
    <source>
        <dbReference type="ARBA" id="ARBA00004123"/>
    </source>
</evidence>
<dbReference type="Gene3D" id="3.40.50.2300">
    <property type="match status" value="1"/>
</dbReference>
<comment type="caution">
    <text evidence="7">The sequence shown here is derived from an EMBL/GenBank/DDBJ whole genome shotgun (WGS) entry which is preliminary data.</text>
</comment>
<evidence type="ECO:0000256" key="2">
    <source>
        <dbReference type="ARBA" id="ARBA00023015"/>
    </source>
</evidence>
<name>A0A565AZD5_9BRAS</name>
<organism evidence="7 8">
    <name type="scientific">Arabis nemorensis</name>
    <dbReference type="NCBI Taxonomy" id="586526"/>
    <lineage>
        <taxon>Eukaryota</taxon>
        <taxon>Viridiplantae</taxon>
        <taxon>Streptophyta</taxon>
        <taxon>Embryophyta</taxon>
        <taxon>Tracheophyta</taxon>
        <taxon>Spermatophyta</taxon>
        <taxon>Magnoliopsida</taxon>
        <taxon>eudicotyledons</taxon>
        <taxon>Gunneridae</taxon>
        <taxon>Pentapetalae</taxon>
        <taxon>rosids</taxon>
        <taxon>malvids</taxon>
        <taxon>Brassicales</taxon>
        <taxon>Brassicaceae</taxon>
        <taxon>Arabideae</taxon>
        <taxon>Arabis</taxon>
    </lineage>
</organism>
<dbReference type="GO" id="GO:0000160">
    <property type="term" value="P:phosphorelay signal transduction system"/>
    <property type="evidence" value="ECO:0007669"/>
    <property type="project" value="InterPro"/>
</dbReference>
<keyword evidence="2" id="KW-0805">Transcription regulation</keyword>
<reference evidence="7" key="1">
    <citation type="submission" date="2019-07" db="EMBL/GenBank/DDBJ databases">
        <authorList>
            <person name="Dittberner H."/>
        </authorList>
    </citation>
    <scope>NUCLEOTIDE SEQUENCE [LARGE SCALE GENOMIC DNA]</scope>
</reference>
<evidence type="ECO:0000256" key="5">
    <source>
        <dbReference type="PROSITE-ProRule" id="PRU00169"/>
    </source>
</evidence>
<dbReference type="AlphaFoldDB" id="A0A565AZD5"/>
<dbReference type="PROSITE" id="PS50110">
    <property type="entry name" value="RESPONSE_REGULATORY"/>
    <property type="match status" value="1"/>
</dbReference>
<dbReference type="InterPro" id="IPR001789">
    <property type="entry name" value="Sig_transdc_resp-reg_receiver"/>
</dbReference>
<dbReference type="NCBIfam" id="TIGR01557">
    <property type="entry name" value="myb_SHAQKYF"/>
    <property type="match status" value="1"/>
</dbReference>
<proteinExistence type="predicted"/>
<dbReference type="GO" id="GO:0005634">
    <property type="term" value="C:nucleus"/>
    <property type="evidence" value="ECO:0007669"/>
    <property type="project" value="UniProtKB-SubCell"/>
</dbReference>
<dbReference type="SMART" id="SM00448">
    <property type="entry name" value="REC"/>
    <property type="match status" value="1"/>
</dbReference>
<evidence type="ECO:0000256" key="4">
    <source>
        <dbReference type="ARBA" id="ARBA00023242"/>
    </source>
</evidence>
<dbReference type="SUPFAM" id="SSF52172">
    <property type="entry name" value="CheY-like"/>
    <property type="match status" value="1"/>
</dbReference>
<evidence type="ECO:0000256" key="3">
    <source>
        <dbReference type="ARBA" id="ARBA00023163"/>
    </source>
</evidence>
<gene>
    <name evidence="7" type="ORF">ANE_LOCUS4888</name>
</gene>
<dbReference type="PANTHER" id="PTHR43367:SF1">
    <property type="entry name" value="TWO-COMPONENT RESPONSE REGULATOR-LIKE APRR6-RELATED"/>
    <property type="match status" value="1"/>
</dbReference>
<keyword evidence="3" id="KW-0804">Transcription</keyword>
<evidence type="ECO:0000259" key="6">
    <source>
        <dbReference type="PROSITE" id="PS50110"/>
    </source>
</evidence>
<dbReference type="EMBL" id="CABITT030000002">
    <property type="protein sequence ID" value="VVA94443.1"/>
    <property type="molecule type" value="Genomic_DNA"/>
</dbReference>
<comment type="caution">
    <text evidence="5">Lacks conserved residue(s) required for the propagation of feature annotation.</text>
</comment>
<dbReference type="Pfam" id="PF00072">
    <property type="entry name" value="Response_reg"/>
    <property type="match status" value="1"/>
</dbReference>
<feature type="domain" description="Response regulatory" evidence="6">
    <location>
        <begin position="22"/>
        <end position="135"/>
    </location>
</feature>
<accession>A0A565AZD5</accession>
<dbReference type="InterPro" id="IPR011006">
    <property type="entry name" value="CheY-like_superfamily"/>
</dbReference>
<sequence length="650" mass="73805">MAKNLAMNLVENIAHDRVGEISVMLIDDDNTSNASLISMLEKFSYKVTSVKVASEAVPMIQKQKDIELVIANIELSHINSHPFLTALLLKDIPLILITPEIMTEKASDALTKASCFCLKKPILENDIKNLWQHVSLKKSQVFEKINIAEKQKSVMAENQIEVFMENLKRPRTSQASLLGRRKFMKAFTTPEMYQRRKSVENVEWKTKPVCPIVIENKRREGKNAESNVGSRCNLWTHERHMKFLTAISILGEKRSRPKSILKIMNDPDLTHRQVSSHLQKYKTQIEQINETLPKKEWISKEKTFKYPSDYEYPFKASNLTNNLIESNSLWYSLKKKKLSTSSAPQFFFEKPSETKAKTPNIHVGEKLDLSNHSLFSNILENSSTEASYTPSTTSNNPPYKIPSTKDVNHSGLLSPSFSGDKLPRLSSLPSSVGATNAETFPLETTMIHFPIPNPEPMQSSTYVFETDRNPLDIDPISILNTHVPQADISPIGENYSFPGNTMNPFDTNMDQIGWVPSLEENSHQETNMNHIDLIPSIETNTVEMSLGPYYDEGYDVPIEDLISFDINVNEMDMNVWLENYDTSERNIHLPTSNLGNDIVSNTPTNSIPQISMESQDNALAMHQRAGMNGEENFDNNRDSMDWIDKVLNED</sequence>
<dbReference type="GO" id="GO:0003677">
    <property type="term" value="F:DNA binding"/>
    <property type="evidence" value="ECO:0007669"/>
    <property type="project" value="InterPro"/>
</dbReference>
<evidence type="ECO:0000313" key="8">
    <source>
        <dbReference type="Proteomes" id="UP000489600"/>
    </source>
</evidence>
<dbReference type="InterPro" id="IPR009057">
    <property type="entry name" value="Homeodomain-like_sf"/>
</dbReference>
<dbReference type="Gene3D" id="1.10.10.60">
    <property type="entry name" value="Homeodomain-like"/>
    <property type="match status" value="1"/>
</dbReference>
<protein>
    <recommendedName>
        <fullName evidence="6">Response regulatory domain-containing protein</fullName>
    </recommendedName>
</protein>
<comment type="subcellular location">
    <subcellularLocation>
        <location evidence="1">Nucleus</location>
    </subcellularLocation>
</comment>
<keyword evidence="8" id="KW-1185">Reference proteome</keyword>
<dbReference type="PANTHER" id="PTHR43367">
    <property type="match status" value="1"/>
</dbReference>
<dbReference type="Proteomes" id="UP000489600">
    <property type="component" value="Unassembled WGS sequence"/>
</dbReference>
<dbReference type="OrthoDB" id="1743485at2759"/>
<dbReference type="InterPro" id="IPR006447">
    <property type="entry name" value="Myb_dom_plants"/>
</dbReference>